<protein>
    <submittedName>
        <fullName evidence="1">Peptide hydrolase</fullName>
    </submittedName>
</protein>
<feature type="non-terminal residue" evidence="1">
    <location>
        <position position="1"/>
    </location>
</feature>
<sequence length="66" mass="6905">YGLGIYETKLPNGVPIWGHTGGIPGFSTFAGGTLGGKHTLAVNFNSLGKADNPDPFKNILLAEFSK</sequence>
<dbReference type="InterPro" id="IPR012338">
    <property type="entry name" value="Beta-lactam/transpept-like"/>
</dbReference>
<dbReference type="SUPFAM" id="SSF56601">
    <property type="entry name" value="beta-lactamase/transpeptidase-like"/>
    <property type="match status" value="1"/>
</dbReference>
<dbReference type="EMBL" id="MUAJ01000094">
    <property type="protein sequence ID" value="OOR04819.1"/>
    <property type="molecule type" value="Genomic_DNA"/>
</dbReference>
<keyword evidence="1" id="KW-0378">Hydrolase</keyword>
<evidence type="ECO:0000313" key="1">
    <source>
        <dbReference type="EMBL" id="OOR04819.1"/>
    </source>
</evidence>
<name>A0A1S9T540_BACCE</name>
<dbReference type="GO" id="GO:0016787">
    <property type="term" value="F:hydrolase activity"/>
    <property type="evidence" value="ECO:0007669"/>
    <property type="project" value="UniProtKB-KW"/>
</dbReference>
<proteinExistence type="predicted"/>
<reference evidence="1 2" key="1">
    <citation type="submission" date="2017-01" db="EMBL/GenBank/DDBJ databases">
        <title>Bacillus cereus isolates.</title>
        <authorList>
            <person name="Beno S.M."/>
        </authorList>
    </citation>
    <scope>NUCLEOTIDE SEQUENCE [LARGE SCALE GENOMIC DNA]</scope>
    <source>
        <strain evidence="1 2">FSL H8-0485</strain>
    </source>
</reference>
<gene>
    <name evidence="1" type="ORF">BW897_31810</name>
</gene>
<dbReference type="AlphaFoldDB" id="A0A1S9T540"/>
<evidence type="ECO:0000313" key="2">
    <source>
        <dbReference type="Proteomes" id="UP000190906"/>
    </source>
</evidence>
<comment type="caution">
    <text evidence="1">The sequence shown here is derived from an EMBL/GenBank/DDBJ whole genome shotgun (WGS) entry which is preliminary data.</text>
</comment>
<organism evidence="1 2">
    <name type="scientific">Bacillus cereus</name>
    <dbReference type="NCBI Taxonomy" id="1396"/>
    <lineage>
        <taxon>Bacteria</taxon>
        <taxon>Bacillati</taxon>
        <taxon>Bacillota</taxon>
        <taxon>Bacilli</taxon>
        <taxon>Bacillales</taxon>
        <taxon>Bacillaceae</taxon>
        <taxon>Bacillus</taxon>
        <taxon>Bacillus cereus group</taxon>
    </lineage>
</organism>
<accession>A0A1S9T540</accession>
<dbReference type="Proteomes" id="UP000190906">
    <property type="component" value="Unassembled WGS sequence"/>
</dbReference>
<dbReference type="Gene3D" id="3.40.710.10">
    <property type="entry name" value="DD-peptidase/beta-lactamase superfamily"/>
    <property type="match status" value="1"/>
</dbReference>